<keyword evidence="5 6" id="KW-0472">Membrane</keyword>
<evidence type="ECO:0000256" key="4">
    <source>
        <dbReference type="ARBA" id="ARBA00022989"/>
    </source>
</evidence>
<proteinExistence type="inferred from homology"/>
<dbReference type="EMBL" id="CP014750">
    <property type="protein sequence ID" value="AMQ19311.1"/>
    <property type="molecule type" value="Genomic_DNA"/>
</dbReference>
<dbReference type="GO" id="GO:0016020">
    <property type="term" value="C:membrane"/>
    <property type="evidence" value="ECO:0007669"/>
    <property type="project" value="UniProtKB-SubCell"/>
</dbReference>
<name>A0A142CX09_9EURY</name>
<gene>
    <name evidence="7" type="ORF">A0127_09125</name>
</gene>
<accession>A0A142CX09</accession>
<dbReference type="PANTHER" id="PTHR21716">
    <property type="entry name" value="TRANSMEMBRANE PROTEIN"/>
    <property type="match status" value="1"/>
</dbReference>
<sequence>MKVETAVWVAVSLGVLYLTWETISPILSPIIIAATTAYILYPVHERLEGKIGGRWSAFTLTGILTVISLLFVFGFALLINDVKYSLANYVDTFVDWLLGLNLLTSAYEILQKISLGISQRFNSYVLGYTYSLPTLLLQVVVMVFSFYGILVNANTIKREVYSLIPPTNRDLARKLIDSGAETLHIVLRGWLLVGVGKGILMALLFRVFGISDVGGAVAAGILTVIIELLPVVGGWVVWVGGVAYLINQGHILSGVLLAVLGFSLVSPLPDILLRDKISRLKWGVNAIISLLGFIGGYIAFGFVGIIIGPVSLGLLKTLIEEWKEVKERTSP</sequence>
<keyword evidence="3 6" id="KW-0812">Transmembrane</keyword>
<keyword evidence="4 6" id="KW-1133">Transmembrane helix</keyword>
<feature type="transmembrane region" description="Helical" evidence="6">
    <location>
        <begin position="217"/>
        <end position="238"/>
    </location>
</feature>
<dbReference type="RefSeq" id="WP_062390533.1">
    <property type="nucleotide sequence ID" value="NZ_CP014750.1"/>
</dbReference>
<dbReference type="AlphaFoldDB" id="A0A142CX09"/>
<dbReference type="InterPro" id="IPR002549">
    <property type="entry name" value="AI-2E-like"/>
</dbReference>
<evidence type="ECO:0000256" key="3">
    <source>
        <dbReference type="ARBA" id="ARBA00022692"/>
    </source>
</evidence>
<feature type="transmembrane region" description="Helical" evidence="6">
    <location>
        <begin position="284"/>
        <end position="307"/>
    </location>
</feature>
<evidence type="ECO:0000256" key="2">
    <source>
        <dbReference type="ARBA" id="ARBA00009773"/>
    </source>
</evidence>
<feature type="transmembrane region" description="Helical" evidence="6">
    <location>
        <begin position="185"/>
        <end position="205"/>
    </location>
</feature>
<comment type="subcellular location">
    <subcellularLocation>
        <location evidence="1">Membrane</location>
        <topology evidence="1">Multi-pass membrane protein</topology>
    </subcellularLocation>
</comment>
<keyword evidence="8" id="KW-1185">Reference proteome</keyword>
<dbReference type="PANTHER" id="PTHR21716:SF71">
    <property type="entry name" value="TRANSPORT PROTEIN MJ1177-RELATED"/>
    <property type="match status" value="1"/>
</dbReference>
<dbReference type="OrthoDB" id="137390at2157"/>
<comment type="similarity">
    <text evidence="2">Belongs to the autoinducer-2 exporter (AI-2E) (TC 2.A.86) family.</text>
</comment>
<feature type="transmembrane region" description="Helical" evidence="6">
    <location>
        <begin position="130"/>
        <end position="150"/>
    </location>
</feature>
<feature type="transmembrane region" description="Helical" evidence="6">
    <location>
        <begin position="55"/>
        <end position="80"/>
    </location>
</feature>
<dbReference type="KEGG" id="tpep:A0127_09125"/>
<evidence type="ECO:0000256" key="1">
    <source>
        <dbReference type="ARBA" id="ARBA00004141"/>
    </source>
</evidence>
<dbReference type="Pfam" id="PF01594">
    <property type="entry name" value="AI-2E_transport"/>
    <property type="match status" value="1"/>
</dbReference>
<evidence type="ECO:0000313" key="7">
    <source>
        <dbReference type="EMBL" id="AMQ19311.1"/>
    </source>
</evidence>
<feature type="transmembrane region" description="Helical" evidence="6">
    <location>
        <begin position="23"/>
        <end position="43"/>
    </location>
</feature>
<dbReference type="Proteomes" id="UP000073604">
    <property type="component" value="Chromosome"/>
</dbReference>
<evidence type="ECO:0000256" key="6">
    <source>
        <dbReference type="SAM" id="Phobius"/>
    </source>
</evidence>
<reference evidence="8" key="1">
    <citation type="submission" date="2016-03" db="EMBL/GenBank/DDBJ databases">
        <authorList>
            <person name="Oger P.M."/>
        </authorList>
    </citation>
    <scope>NUCLEOTIDE SEQUENCE [LARGE SCALE GENOMIC DNA]</scope>
    <source>
        <strain evidence="8">OG-1</strain>
    </source>
</reference>
<dbReference type="STRING" id="53952.A0127_09125"/>
<protein>
    <submittedName>
        <fullName evidence="7">AI-2E family transporter</fullName>
    </submittedName>
</protein>
<evidence type="ECO:0000313" key="8">
    <source>
        <dbReference type="Proteomes" id="UP000073604"/>
    </source>
</evidence>
<organism evidence="7 8">
    <name type="scientific">Thermococcus peptonophilus</name>
    <dbReference type="NCBI Taxonomy" id="53952"/>
    <lineage>
        <taxon>Archaea</taxon>
        <taxon>Methanobacteriati</taxon>
        <taxon>Methanobacteriota</taxon>
        <taxon>Thermococci</taxon>
        <taxon>Thermococcales</taxon>
        <taxon>Thermococcaceae</taxon>
        <taxon>Thermococcus</taxon>
    </lineage>
</organism>
<feature type="transmembrane region" description="Helical" evidence="6">
    <location>
        <begin position="250"/>
        <end position="272"/>
    </location>
</feature>
<dbReference type="GeneID" id="27140707"/>
<evidence type="ECO:0000256" key="5">
    <source>
        <dbReference type="ARBA" id="ARBA00023136"/>
    </source>
</evidence>